<protein>
    <submittedName>
        <fullName evidence="5">HAD family phosphatase</fullName>
    </submittedName>
</protein>
<dbReference type="EMBL" id="PGTB01000001">
    <property type="protein sequence ID" value="PJE38586.1"/>
    <property type="molecule type" value="Genomic_DNA"/>
</dbReference>
<dbReference type="InterPro" id="IPR023214">
    <property type="entry name" value="HAD_sf"/>
</dbReference>
<comment type="caution">
    <text evidence="5">The sequence shown here is derived from an EMBL/GenBank/DDBJ whole genome shotgun (WGS) entry which is preliminary data.</text>
</comment>
<evidence type="ECO:0000256" key="2">
    <source>
        <dbReference type="ARBA" id="ARBA00006171"/>
    </source>
</evidence>
<comment type="similarity">
    <text evidence="2">Belongs to the HAD-like hydrolase superfamily. CbbY/CbbZ/Gph/YieH family.</text>
</comment>
<dbReference type="NCBIfam" id="TIGR01509">
    <property type="entry name" value="HAD-SF-IA-v3"/>
    <property type="match status" value="1"/>
</dbReference>
<dbReference type="InterPro" id="IPR036412">
    <property type="entry name" value="HAD-like_sf"/>
</dbReference>
<dbReference type="AlphaFoldDB" id="A0A2M8J746"/>
<sequence length="220" mass="23520">MRGLDRPPALVIFDCDGVLVDSERPMHEELRALLAEHALDLSLAACLDAFMGLSIDALLHSARDMGADLPADFRSRLYARVHARLARGTNLIPGVADLIARLRAAGIPMCVASNGSEAKMELMLEQHGLWTQFRDHCYSAQTLGVAKPDPGLLQTALHGSGVSAAQAVVIEDSVTGIESARRAGVTCLHFAPAERAVEGVLRFETMAEIGDVILCNGRGL</sequence>
<dbReference type="SFLD" id="SFLDS00003">
    <property type="entry name" value="Haloacid_Dehalogenase"/>
    <property type="match status" value="1"/>
</dbReference>
<evidence type="ECO:0000256" key="4">
    <source>
        <dbReference type="ARBA" id="ARBA00022842"/>
    </source>
</evidence>
<dbReference type="SUPFAM" id="SSF56784">
    <property type="entry name" value="HAD-like"/>
    <property type="match status" value="1"/>
</dbReference>
<dbReference type="Gene3D" id="3.40.50.1000">
    <property type="entry name" value="HAD superfamily/HAD-like"/>
    <property type="match status" value="1"/>
</dbReference>
<dbReference type="PANTHER" id="PTHR46193:SF10">
    <property type="entry name" value="6-PHOSPHOGLUCONATE PHOSPHATASE"/>
    <property type="match status" value="1"/>
</dbReference>
<accession>A0A2M8J746</accession>
<dbReference type="InterPro" id="IPR006439">
    <property type="entry name" value="HAD-SF_hydro_IA"/>
</dbReference>
<reference evidence="5 6" key="1">
    <citation type="journal article" date="2018" name="Int. J. Syst. Evol. Microbiol.">
        <title>Pseudooceanicola lipolyticus sp. nov., a marine alphaproteobacterium, reclassification of Oceanicola flagellatus as Pseudooceanicola flagellatus comb. nov. and emended description of the genus Pseudooceanicola.</title>
        <authorList>
            <person name="Huang M.-M."/>
            <person name="Guo L.-L."/>
            <person name="Wu Y.-H."/>
            <person name="Lai Q.-L."/>
            <person name="Shao Z.-Z."/>
            <person name="Wang C.-S."/>
            <person name="Wu M."/>
            <person name="Xu X.-W."/>
        </authorList>
    </citation>
    <scope>NUCLEOTIDE SEQUENCE [LARGE SCALE GENOMIC DNA]</scope>
    <source>
        <strain evidence="5 6">157</strain>
    </source>
</reference>
<dbReference type="RefSeq" id="WP_100160715.1">
    <property type="nucleotide sequence ID" value="NZ_PGTB01000001.1"/>
</dbReference>
<dbReference type="PRINTS" id="PR00413">
    <property type="entry name" value="HADHALOGNASE"/>
</dbReference>
<dbReference type="InterPro" id="IPR051600">
    <property type="entry name" value="Beta-PGM-like"/>
</dbReference>
<gene>
    <name evidence="5" type="ORF">CVM52_00200</name>
</gene>
<comment type="cofactor">
    <cofactor evidence="1">
        <name>Mg(2+)</name>
        <dbReference type="ChEBI" id="CHEBI:18420"/>
    </cofactor>
</comment>
<organism evidence="5 6">
    <name type="scientific">Pseudooceanicola lipolyticus</name>
    <dbReference type="NCBI Taxonomy" id="2029104"/>
    <lineage>
        <taxon>Bacteria</taxon>
        <taxon>Pseudomonadati</taxon>
        <taxon>Pseudomonadota</taxon>
        <taxon>Alphaproteobacteria</taxon>
        <taxon>Rhodobacterales</taxon>
        <taxon>Paracoccaceae</taxon>
        <taxon>Pseudooceanicola</taxon>
    </lineage>
</organism>
<keyword evidence="4" id="KW-0460">Magnesium</keyword>
<dbReference type="Gene3D" id="1.10.150.240">
    <property type="entry name" value="Putative phosphatase, domain 2"/>
    <property type="match status" value="1"/>
</dbReference>
<dbReference type="PANTHER" id="PTHR46193">
    <property type="entry name" value="6-PHOSPHOGLUCONATE PHOSPHATASE"/>
    <property type="match status" value="1"/>
</dbReference>
<proteinExistence type="inferred from homology"/>
<dbReference type="GO" id="GO:0046872">
    <property type="term" value="F:metal ion binding"/>
    <property type="evidence" value="ECO:0007669"/>
    <property type="project" value="UniProtKB-KW"/>
</dbReference>
<keyword evidence="6" id="KW-1185">Reference proteome</keyword>
<evidence type="ECO:0000256" key="3">
    <source>
        <dbReference type="ARBA" id="ARBA00022723"/>
    </source>
</evidence>
<dbReference type="Proteomes" id="UP000231553">
    <property type="component" value="Unassembled WGS sequence"/>
</dbReference>
<dbReference type="GO" id="GO:0003824">
    <property type="term" value="F:catalytic activity"/>
    <property type="evidence" value="ECO:0007669"/>
    <property type="project" value="UniProtKB-ARBA"/>
</dbReference>
<dbReference type="OrthoDB" id="9797743at2"/>
<keyword evidence="3" id="KW-0479">Metal-binding</keyword>
<dbReference type="Pfam" id="PF00702">
    <property type="entry name" value="Hydrolase"/>
    <property type="match status" value="1"/>
</dbReference>
<name>A0A2M8J746_9RHOB</name>
<evidence type="ECO:0000313" key="5">
    <source>
        <dbReference type="EMBL" id="PJE38586.1"/>
    </source>
</evidence>
<dbReference type="InterPro" id="IPR023198">
    <property type="entry name" value="PGP-like_dom2"/>
</dbReference>
<evidence type="ECO:0000256" key="1">
    <source>
        <dbReference type="ARBA" id="ARBA00001946"/>
    </source>
</evidence>
<dbReference type="SFLD" id="SFLDG01129">
    <property type="entry name" value="C1.5:_HAD__Beta-PGM__Phosphata"/>
    <property type="match status" value="1"/>
</dbReference>
<evidence type="ECO:0000313" key="6">
    <source>
        <dbReference type="Proteomes" id="UP000231553"/>
    </source>
</evidence>